<accession>A0ABD2CHK4</accession>
<dbReference type="AlphaFoldDB" id="A0ABD2CHK4"/>
<reference evidence="1 2" key="1">
    <citation type="journal article" date="2024" name="Ann. Entomol. Soc. Am.">
        <title>Genomic analyses of the southern and eastern yellowjacket wasps (Hymenoptera: Vespidae) reveal evolutionary signatures of social life.</title>
        <authorList>
            <person name="Catto M.A."/>
            <person name="Caine P.B."/>
            <person name="Orr S.E."/>
            <person name="Hunt B.G."/>
            <person name="Goodisman M.A.D."/>
        </authorList>
    </citation>
    <scope>NUCLEOTIDE SEQUENCE [LARGE SCALE GENOMIC DNA]</scope>
    <source>
        <strain evidence="1">232</strain>
        <tissue evidence="1">Head and thorax</tissue>
    </source>
</reference>
<dbReference type="EMBL" id="JAYRBN010000054">
    <property type="protein sequence ID" value="KAL2743718.1"/>
    <property type="molecule type" value="Genomic_DNA"/>
</dbReference>
<sequence length="134" mass="15903">MKIFIRKTLMINRVIVSCTVSLSIIRQHGCKRSISKCNRSLSMGVYQKYAIIKIDVEYNISNDNSFTTIILYQVESFMKWKFHEIIDKDQKSRYRSINIKRYINKLKNKILNESINVNAKPKPQITQNHNELYL</sequence>
<protein>
    <submittedName>
        <fullName evidence="1">Uncharacterized protein</fullName>
    </submittedName>
</protein>
<comment type="caution">
    <text evidence="1">The sequence shown here is derived from an EMBL/GenBank/DDBJ whole genome shotgun (WGS) entry which is preliminary data.</text>
</comment>
<evidence type="ECO:0000313" key="1">
    <source>
        <dbReference type="EMBL" id="KAL2743718.1"/>
    </source>
</evidence>
<gene>
    <name evidence="1" type="ORF">V1477_007976</name>
</gene>
<proteinExistence type="predicted"/>
<evidence type="ECO:0000313" key="2">
    <source>
        <dbReference type="Proteomes" id="UP001607303"/>
    </source>
</evidence>
<keyword evidence="2" id="KW-1185">Reference proteome</keyword>
<dbReference type="Proteomes" id="UP001607303">
    <property type="component" value="Unassembled WGS sequence"/>
</dbReference>
<organism evidence="1 2">
    <name type="scientific">Vespula maculifrons</name>
    <name type="common">Eastern yellow jacket</name>
    <name type="synonym">Wasp</name>
    <dbReference type="NCBI Taxonomy" id="7453"/>
    <lineage>
        <taxon>Eukaryota</taxon>
        <taxon>Metazoa</taxon>
        <taxon>Ecdysozoa</taxon>
        <taxon>Arthropoda</taxon>
        <taxon>Hexapoda</taxon>
        <taxon>Insecta</taxon>
        <taxon>Pterygota</taxon>
        <taxon>Neoptera</taxon>
        <taxon>Endopterygota</taxon>
        <taxon>Hymenoptera</taxon>
        <taxon>Apocrita</taxon>
        <taxon>Aculeata</taxon>
        <taxon>Vespoidea</taxon>
        <taxon>Vespidae</taxon>
        <taxon>Vespinae</taxon>
        <taxon>Vespula</taxon>
    </lineage>
</organism>
<name>A0ABD2CHK4_VESMC</name>